<feature type="domain" description="MOSC" evidence="1">
    <location>
        <begin position="160"/>
        <end position="324"/>
    </location>
</feature>
<evidence type="ECO:0000313" key="2">
    <source>
        <dbReference type="EMBL" id="PVE58779.1"/>
    </source>
</evidence>
<proteinExistence type="predicted"/>
<evidence type="ECO:0000259" key="1">
    <source>
        <dbReference type="PROSITE" id="PS51340"/>
    </source>
</evidence>
<dbReference type="AlphaFoldDB" id="A0A2T7VQ35"/>
<accession>A0A2T7VQ35</accession>
<comment type="caution">
    <text evidence="2">The sequence shown here is derived from an EMBL/GenBank/DDBJ whole genome shotgun (WGS) entry which is preliminary data.</text>
</comment>
<dbReference type="Pfam" id="PF03473">
    <property type="entry name" value="MOSC"/>
    <property type="match status" value="1"/>
</dbReference>
<dbReference type="InterPro" id="IPR005303">
    <property type="entry name" value="MOCOS_middle"/>
</dbReference>
<dbReference type="EMBL" id="QDFT01000081">
    <property type="protein sequence ID" value="PVE58779.1"/>
    <property type="molecule type" value="Genomic_DNA"/>
</dbReference>
<dbReference type="Pfam" id="PF03476">
    <property type="entry name" value="MOSC_N"/>
    <property type="match status" value="1"/>
</dbReference>
<dbReference type="GO" id="GO:0030151">
    <property type="term" value="F:molybdenum ion binding"/>
    <property type="evidence" value="ECO:0007669"/>
    <property type="project" value="InterPro"/>
</dbReference>
<gene>
    <name evidence="2" type="ORF">DC432_15710</name>
</gene>
<dbReference type="GO" id="GO:0030170">
    <property type="term" value="F:pyridoxal phosphate binding"/>
    <property type="evidence" value="ECO:0007669"/>
    <property type="project" value="InterPro"/>
</dbReference>
<dbReference type="InterPro" id="IPR005302">
    <property type="entry name" value="MoCF_Sase_C"/>
</dbReference>
<reference evidence="2 3" key="1">
    <citation type="submission" date="2018-04" db="EMBL/GenBank/DDBJ databases">
        <authorList>
            <person name="Go L.Y."/>
            <person name="Mitchell J.A."/>
        </authorList>
    </citation>
    <scope>NUCLEOTIDE SEQUENCE [LARGE SCALE GENOMIC DNA]</scope>
    <source>
        <strain evidence="2 3">TPD7010</strain>
    </source>
</reference>
<dbReference type="InterPro" id="IPR011037">
    <property type="entry name" value="Pyrv_Knase-like_insert_dom_sf"/>
</dbReference>
<protein>
    <recommendedName>
        <fullName evidence="1">MOSC domain-containing protein</fullName>
    </recommendedName>
</protein>
<sequence>MPPLGSDMYEAIGRSRSPERRYVMSTLIDTETPAPVAVGKVQRIFRYPVKSMTGEELTSCEINESGVVGDHLWALVEVATGKLANAKNPRKWGHLLRYSAAYIEEPHAGGEIPPIAITFPDGTVVRSDQPDVDELLSKSVGVEVHLSTMDQTEATVAEMTWIGEILGENNFSKLGSSNEHGELQIDFDLFGKPGRSYDLGDLHVMTTSALEHMKSLNPDATFDVRRYRPNFLIDTDESGLVETEWVGKNLHIGEASSTVVMNTVRCIMTTLPREELPLDRGTLRSLVKHNTRLVEPFGDWACIGVYSNITATGRVEIGSVTAVSDAVTDETGEVAPA</sequence>
<name>A0A2T7VQ35_MICTE</name>
<dbReference type="Proteomes" id="UP000244649">
    <property type="component" value="Unassembled WGS sequence"/>
</dbReference>
<dbReference type="SUPFAM" id="SSF50800">
    <property type="entry name" value="PK beta-barrel domain-like"/>
    <property type="match status" value="1"/>
</dbReference>
<dbReference type="PROSITE" id="PS51340">
    <property type="entry name" value="MOSC"/>
    <property type="match status" value="1"/>
</dbReference>
<evidence type="ECO:0000313" key="3">
    <source>
        <dbReference type="Proteomes" id="UP000244649"/>
    </source>
</evidence>
<organism evidence="2 3">
    <name type="scientific">Microbacterium testaceum</name>
    <name type="common">Aureobacterium testaceum</name>
    <name type="synonym">Brevibacterium testaceum</name>
    <dbReference type="NCBI Taxonomy" id="2033"/>
    <lineage>
        <taxon>Bacteria</taxon>
        <taxon>Bacillati</taxon>
        <taxon>Actinomycetota</taxon>
        <taxon>Actinomycetes</taxon>
        <taxon>Micrococcales</taxon>
        <taxon>Microbacteriaceae</taxon>
        <taxon>Microbacterium</taxon>
    </lineage>
</organism>
<dbReference type="GO" id="GO:0003824">
    <property type="term" value="F:catalytic activity"/>
    <property type="evidence" value="ECO:0007669"/>
    <property type="project" value="InterPro"/>
</dbReference>